<dbReference type="RefSeq" id="WP_255308178.1">
    <property type="nucleotide sequence ID" value="NZ_CP021121.1"/>
</dbReference>
<sequence>MSKPGSRGPRRRTDARGPGRRPPRARRREPQDWFAEQLVLVLSGQRPVHVLLGHARAPAYERLSVLAPSAPLRPPPGGRAPTVGGVGLCRPRDGAIEAFARVTAGGRTRALAFRLERHPADGRWQCCAVELDAVP</sequence>
<dbReference type="Pfam" id="PF20060">
    <property type="entry name" value="DUF6459"/>
    <property type="match status" value="1"/>
</dbReference>
<protein>
    <submittedName>
        <fullName evidence="2">Uncharacterized protein</fullName>
    </submittedName>
</protein>
<reference evidence="2 3" key="1">
    <citation type="submission" date="2017-05" db="EMBL/GenBank/DDBJ databases">
        <title>Complete genome sequence of Streptomyces sp. SCSIO 03032 revealed the diverse biosynthetic pathways for its bioactive secondary metabolites.</title>
        <authorList>
            <person name="Ma L."/>
            <person name="Zhu Y."/>
            <person name="Zhang W."/>
            <person name="Zhang G."/>
            <person name="Tian X."/>
            <person name="Zhang S."/>
            <person name="Zhang C."/>
        </authorList>
    </citation>
    <scope>NUCLEOTIDE SEQUENCE [LARGE SCALE GENOMIC DNA]</scope>
    <source>
        <strain evidence="2 3">SCSIO 03032</strain>
    </source>
</reference>
<dbReference type="AlphaFoldDB" id="A0A1W7D1F7"/>
<dbReference type="InterPro" id="IPR045596">
    <property type="entry name" value="DUF6459"/>
</dbReference>
<evidence type="ECO:0000313" key="3">
    <source>
        <dbReference type="Proteomes" id="UP000194218"/>
    </source>
</evidence>
<keyword evidence="3" id="KW-1185">Reference proteome</keyword>
<evidence type="ECO:0000313" key="2">
    <source>
        <dbReference type="EMBL" id="ARQ70400.1"/>
    </source>
</evidence>
<accession>A0A1W7D1F7</accession>
<dbReference type="KEGG" id="smao:CAG99_17520"/>
<organism evidence="2 3">
    <name type="scientific">Streptomyces marincola</name>
    <dbReference type="NCBI Taxonomy" id="2878388"/>
    <lineage>
        <taxon>Bacteria</taxon>
        <taxon>Bacillati</taxon>
        <taxon>Actinomycetota</taxon>
        <taxon>Actinomycetes</taxon>
        <taxon>Kitasatosporales</taxon>
        <taxon>Streptomycetaceae</taxon>
        <taxon>Streptomyces</taxon>
    </lineage>
</organism>
<feature type="compositionally biased region" description="Basic residues" evidence="1">
    <location>
        <begin position="18"/>
        <end position="27"/>
    </location>
</feature>
<gene>
    <name evidence="2" type="ORF">CAG99_17520</name>
</gene>
<dbReference type="Proteomes" id="UP000194218">
    <property type="component" value="Chromosome"/>
</dbReference>
<feature type="region of interest" description="Disordered" evidence="1">
    <location>
        <begin position="1"/>
        <end position="30"/>
    </location>
</feature>
<proteinExistence type="predicted"/>
<name>A0A1W7D1F7_9ACTN</name>
<dbReference type="EMBL" id="CP021121">
    <property type="protein sequence ID" value="ARQ70400.1"/>
    <property type="molecule type" value="Genomic_DNA"/>
</dbReference>
<evidence type="ECO:0000256" key="1">
    <source>
        <dbReference type="SAM" id="MobiDB-lite"/>
    </source>
</evidence>